<keyword evidence="5" id="KW-0560">Oxidoreductase</keyword>
<protein>
    <recommendedName>
        <fullName evidence="9">Glucose-methanol-choline oxidoreductase N-terminal domain-containing protein</fullName>
    </recommendedName>
</protein>
<dbReference type="Pfam" id="PF00732">
    <property type="entry name" value="GMC_oxred_N"/>
    <property type="match status" value="1"/>
</dbReference>
<dbReference type="InterPro" id="IPR036188">
    <property type="entry name" value="FAD/NAD-bd_sf"/>
</dbReference>
<dbReference type="Gene3D" id="3.50.50.60">
    <property type="entry name" value="FAD/NAD(P)-binding domain"/>
    <property type="match status" value="1"/>
</dbReference>
<dbReference type="Pfam" id="PF05199">
    <property type="entry name" value="GMC_oxred_C"/>
    <property type="match status" value="1"/>
</dbReference>
<dbReference type="OMA" id="FNTWPMT"/>
<feature type="domain" description="Glucose-methanol-choline oxidoreductase N-terminal" evidence="9">
    <location>
        <begin position="104"/>
        <end position="127"/>
    </location>
</feature>
<accession>A0A8H5ZBG0</accession>
<comment type="caution">
    <text evidence="10">The sequence shown here is derived from an EMBL/GenBank/DDBJ whole genome shotgun (WGS) entry which is preliminary data.</text>
</comment>
<dbReference type="PROSITE" id="PS00623">
    <property type="entry name" value="GMC_OXRED_1"/>
    <property type="match status" value="1"/>
</dbReference>
<dbReference type="GO" id="GO:0050660">
    <property type="term" value="F:flavin adenine dinucleotide binding"/>
    <property type="evidence" value="ECO:0007669"/>
    <property type="project" value="InterPro"/>
</dbReference>
<evidence type="ECO:0000256" key="2">
    <source>
        <dbReference type="ARBA" id="ARBA00010790"/>
    </source>
</evidence>
<dbReference type="Gene3D" id="4.10.450.10">
    <property type="entry name" value="Glucose Oxidase, domain 2"/>
    <property type="match status" value="1"/>
</dbReference>
<feature type="active site" description="Proton donor" evidence="6">
    <location>
        <position position="532"/>
    </location>
</feature>
<feature type="active site" description="Proton acceptor" evidence="6">
    <location>
        <position position="575"/>
    </location>
</feature>
<gene>
    <name evidence="10" type="ORF">GGP41_009394</name>
</gene>
<feature type="chain" id="PRO_5034260598" description="Glucose-methanol-choline oxidoreductase N-terminal domain-containing protein" evidence="8">
    <location>
        <begin position="17"/>
        <end position="598"/>
    </location>
</feature>
<dbReference type="Proteomes" id="UP000624244">
    <property type="component" value="Unassembled WGS sequence"/>
</dbReference>
<evidence type="ECO:0000256" key="6">
    <source>
        <dbReference type="PIRSR" id="PIRSR000137-1"/>
    </source>
</evidence>
<dbReference type="GO" id="GO:0016614">
    <property type="term" value="F:oxidoreductase activity, acting on CH-OH group of donors"/>
    <property type="evidence" value="ECO:0007669"/>
    <property type="project" value="InterPro"/>
</dbReference>
<organism evidence="10 11">
    <name type="scientific">Cochliobolus sativus</name>
    <name type="common">Common root rot and spot blotch fungus</name>
    <name type="synonym">Bipolaris sorokiniana</name>
    <dbReference type="NCBI Taxonomy" id="45130"/>
    <lineage>
        <taxon>Eukaryota</taxon>
        <taxon>Fungi</taxon>
        <taxon>Dikarya</taxon>
        <taxon>Ascomycota</taxon>
        <taxon>Pezizomycotina</taxon>
        <taxon>Dothideomycetes</taxon>
        <taxon>Pleosporomycetidae</taxon>
        <taxon>Pleosporales</taxon>
        <taxon>Pleosporineae</taxon>
        <taxon>Pleosporaceae</taxon>
        <taxon>Bipolaris</taxon>
    </lineage>
</organism>
<comment type="cofactor">
    <cofactor evidence="1">
        <name>FAD</name>
        <dbReference type="ChEBI" id="CHEBI:57692"/>
    </cofactor>
</comment>
<evidence type="ECO:0000256" key="7">
    <source>
        <dbReference type="RuleBase" id="RU003968"/>
    </source>
</evidence>
<dbReference type="Gene3D" id="3.30.560.10">
    <property type="entry name" value="Glucose Oxidase, domain 3"/>
    <property type="match status" value="1"/>
</dbReference>
<evidence type="ECO:0000313" key="11">
    <source>
        <dbReference type="Proteomes" id="UP000624244"/>
    </source>
</evidence>
<dbReference type="InterPro" id="IPR027424">
    <property type="entry name" value="Glucose_Oxidase_domain_2"/>
</dbReference>
<dbReference type="InterPro" id="IPR000172">
    <property type="entry name" value="GMC_OxRdtase_N"/>
</dbReference>
<keyword evidence="3 7" id="KW-0285">Flavoprotein</keyword>
<dbReference type="SUPFAM" id="SSF54373">
    <property type="entry name" value="FAD-linked reductases, C-terminal domain"/>
    <property type="match status" value="1"/>
</dbReference>
<dbReference type="InterPro" id="IPR012132">
    <property type="entry name" value="GMC_OxRdtase"/>
</dbReference>
<proteinExistence type="inferred from homology"/>
<evidence type="ECO:0000256" key="4">
    <source>
        <dbReference type="ARBA" id="ARBA00022827"/>
    </source>
</evidence>
<evidence type="ECO:0000313" key="10">
    <source>
        <dbReference type="EMBL" id="KAF5845559.1"/>
    </source>
</evidence>
<dbReference type="PANTHER" id="PTHR11552">
    <property type="entry name" value="GLUCOSE-METHANOL-CHOLINE GMC OXIDOREDUCTASE"/>
    <property type="match status" value="1"/>
</dbReference>
<comment type="similarity">
    <text evidence="2 7">Belongs to the GMC oxidoreductase family.</text>
</comment>
<evidence type="ECO:0000259" key="9">
    <source>
        <dbReference type="PROSITE" id="PS00623"/>
    </source>
</evidence>
<evidence type="ECO:0000256" key="3">
    <source>
        <dbReference type="ARBA" id="ARBA00022630"/>
    </source>
</evidence>
<dbReference type="PANTHER" id="PTHR11552:SF201">
    <property type="entry name" value="GLUCOSE-METHANOL-CHOLINE OXIDOREDUCTASE N-TERMINAL DOMAIN-CONTAINING PROTEIN"/>
    <property type="match status" value="1"/>
</dbReference>
<sequence>MLRQLFFLSLVRLVSAACGPDSFDYVIIGGGAAGLVVANRLSANPNTTVAVIEAGDSVYDNPNVTYVPKSIAEYGLFVGTSTDWGYMTVPQRYAANNTLPYWAGKALGGSTAINGMTYLRAEKDQIDAWQDLGNQEWNWDSMWEYFLTQEHFQQPTDQLKQKGAVYEAGAHRNGGDIAVGFTPYLVGQGFAQLMKETSETIGFPYNQDANKGVMRGFNTWPMTLSEAGPTREDGARAFYYPIASRPNLHIFLNSTAKKIIWEHGKTADGMLASGVEFITAASVTKSIRAGKEVIVAAGAIRSPAFLEHSGVGNPAILEPLGIETVVPLRSVGSNLPDQPQNGIIYSSSTNWTGYPTFVTYLTASDLFGDELDSITQEIRANLSAYAAAIVADYASYTILVEKQELLLKHQVDLIFKSDSKVPLAELLWAPIGNNIAAQLWNLLPLSRGTIHINATDPTRPPRIDPAFFQLPIDAYVQAAAAVRVREYFATTPFADHIVSEISPGFETVPQGAGWRDQSWNAWIKKTVNGNSHPASTCAMMSQDLGGVVDSKGKVYGTRNVRVVDASAFPTQISGHLSASVYAVAGKIADAMIKEVLAG</sequence>
<evidence type="ECO:0000256" key="8">
    <source>
        <dbReference type="SAM" id="SignalP"/>
    </source>
</evidence>
<dbReference type="InterPro" id="IPR007867">
    <property type="entry name" value="GMC_OxRtase_C"/>
</dbReference>
<reference evidence="10" key="1">
    <citation type="submission" date="2019-11" db="EMBL/GenBank/DDBJ databases">
        <title>Bipolaris sorokiniana Genome sequencing.</title>
        <authorList>
            <person name="Wang H."/>
        </authorList>
    </citation>
    <scope>NUCLEOTIDE SEQUENCE</scope>
</reference>
<evidence type="ECO:0000256" key="1">
    <source>
        <dbReference type="ARBA" id="ARBA00001974"/>
    </source>
</evidence>
<dbReference type="PIRSF" id="PIRSF000137">
    <property type="entry name" value="Alcohol_oxidase"/>
    <property type="match status" value="1"/>
</dbReference>
<dbReference type="AlphaFoldDB" id="A0A8H5ZBG0"/>
<feature type="signal peptide" evidence="8">
    <location>
        <begin position="1"/>
        <end position="16"/>
    </location>
</feature>
<evidence type="ECO:0000256" key="5">
    <source>
        <dbReference type="ARBA" id="ARBA00023002"/>
    </source>
</evidence>
<keyword evidence="4 7" id="KW-0274">FAD</keyword>
<dbReference type="SUPFAM" id="SSF51905">
    <property type="entry name" value="FAD/NAD(P)-binding domain"/>
    <property type="match status" value="1"/>
</dbReference>
<keyword evidence="8" id="KW-0732">Signal</keyword>
<dbReference type="EMBL" id="WNKQ01000018">
    <property type="protein sequence ID" value="KAF5845559.1"/>
    <property type="molecule type" value="Genomic_DNA"/>
</dbReference>
<name>A0A8H5ZBG0_COCSA</name>